<reference evidence="1 2" key="1">
    <citation type="journal article" date="2008" name="Biol. Direct">
        <title>Complete genome sequence of the extremely acidophilic methanotroph isolate V4, Methylacidiphilum infernorum, a representative of the bacterial phylum Verrucomicrobia.</title>
        <authorList>
            <person name="Hou S."/>
            <person name="Makarova K.S."/>
            <person name="Saw J.H."/>
            <person name="Senin P."/>
            <person name="Ly B.V."/>
            <person name="Zhou Z."/>
            <person name="Ren Y."/>
            <person name="Wang J."/>
            <person name="Galperin M.Y."/>
            <person name="Omelchenko M.V."/>
            <person name="Wolf Y.I."/>
            <person name="Yutin N."/>
            <person name="Koonin E.V."/>
            <person name="Stott M.B."/>
            <person name="Mountain B.W."/>
            <person name="Crowe M.A."/>
            <person name="Smirnova A.V."/>
            <person name="Dunfield P.F."/>
            <person name="Feng L."/>
            <person name="Wang L."/>
            <person name="Alam M."/>
        </authorList>
    </citation>
    <scope>NUCLEOTIDE SEQUENCE [LARGE SCALE GENOMIC DNA]</scope>
    <source>
        <strain evidence="2">Isolate V4</strain>
    </source>
</reference>
<accession>B3DZV8</accession>
<dbReference type="AlphaFoldDB" id="B3DZV8"/>
<evidence type="ECO:0000313" key="1">
    <source>
        <dbReference type="EMBL" id="ACD84293.1"/>
    </source>
</evidence>
<protein>
    <submittedName>
        <fullName evidence="1">Uncharacterized protein</fullName>
    </submittedName>
</protein>
<sequence length="118" mass="12714">MCSLLGMDYSLAPQWISYYPLLPTTGLKPEGIKDLFTSNIDSGRIPPAMDQIPAFQPRDKEAIADPNDLGIGRSKLLHGSCERGGSRVPSPAEQGVPIREVLVLASSQLAQIVLSEPL</sequence>
<dbReference type="HOGENOM" id="CLU_2070337_0_0_0"/>
<proteinExistence type="predicted"/>
<gene>
    <name evidence="1" type="ordered locus">Minf_2239</name>
</gene>
<dbReference type="EMBL" id="CP000975">
    <property type="protein sequence ID" value="ACD84293.1"/>
    <property type="molecule type" value="Genomic_DNA"/>
</dbReference>
<organism evidence="1 2">
    <name type="scientific">Methylacidiphilum infernorum (isolate V4)</name>
    <name type="common">Methylokorus infernorum (strain V4)</name>
    <dbReference type="NCBI Taxonomy" id="481448"/>
    <lineage>
        <taxon>Bacteria</taxon>
        <taxon>Pseudomonadati</taxon>
        <taxon>Verrucomicrobiota</taxon>
        <taxon>Methylacidiphilae</taxon>
        <taxon>Methylacidiphilales</taxon>
        <taxon>Methylacidiphilaceae</taxon>
        <taxon>Methylacidiphilum (ex Ratnadevi et al. 2023)</taxon>
    </lineage>
</organism>
<dbReference type="KEGG" id="min:Minf_2239"/>
<name>B3DZV8_METI4</name>
<dbReference type="Proteomes" id="UP000009149">
    <property type="component" value="Chromosome"/>
</dbReference>
<evidence type="ECO:0000313" key="2">
    <source>
        <dbReference type="Proteomes" id="UP000009149"/>
    </source>
</evidence>